<dbReference type="AlphaFoldDB" id="H8I8R4"/>
<sequence length="510" mass="56872">MTALDGILKEPLDSEEIMETIILPRNIPRGAREEIASILYREIVLGEDYEIRDARRFIERLGVFYLLFISLKASGEWAKLKSLAGGSHVSRIILLKIILNRVLDLLDSPGLIDHIWKGGLSESMLPYFEQFKAMLEKTMELWYRRVKSERPISLEAPSSVGLNDVGLVEQVERYQEDDGSRQFMGLLARNALLAISESVNEVEGHLASLETLSLLFPGRGWDHAMLELHRACYASLDKYSKLVELNEDLRKMLDGIGRSEAEPGVRRASPAGHGRSELYSITTSNDLQHMLPVESVKLQDETLKALFFARWIEGKLLTYQLIGKGLADGPRKKRGPMVALVDTSGSMHGAPEAIAKSVVLALVRRMLKEGRDVKVFLFSSVDQYTCIELTGSRRMASEFLDFLSNTFEGGTDFNTALREGLDALKEHEYENADLLFITDGLSAVSDELLLARLEDMKRRNGTRLYTIIVGNDDAGGLSDFSDHVFILARAGAGGFNGPEIAIKLISAKHK</sequence>
<protein>
    <submittedName>
        <fullName evidence="2">von Willebrand factor type A (VWA) domain containing protein</fullName>
    </submittedName>
</protein>
<keyword evidence="3" id="KW-1185">Reference proteome</keyword>
<dbReference type="OrthoDB" id="64524at2157"/>
<feature type="domain" description="VWFA" evidence="1">
    <location>
        <begin position="336"/>
        <end position="510"/>
    </location>
</feature>
<dbReference type="HOGENOM" id="CLU_520346_0_0_2"/>
<dbReference type="EMBL" id="CP003243">
    <property type="protein sequence ID" value="AFC99968.1"/>
    <property type="molecule type" value="Genomic_DNA"/>
</dbReference>
<name>H8I8R4_METCZ</name>
<reference evidence="2 3" key="1">
    <citation type="journal article" date="2012" name="J. Bacteriol.">
        <title>Complete genome sequence of a thermophilic methanogen, Methanocella conradii HZ254, isolated from Chinese rice field soil.</title>
        <authorList>
            <person name="Lu Z."/>
            <person name="Lu Y."/>
        </authorList>
    </citation>
    <scope>NUCLEOTIDE SEQUENCE [LARGE SCALE GENOMIC DNA]</scope>
    <source>
        <strain evidence="3">DSM 24694 / JCM 17849 / CGMCC 1.5162 / HZ254</strain>
    </source>
</reference>
<dbReference type="STRING" id="1041930.Mtc_1215"/>
<dbReference type="eggNOG" id="arCOG00443">
    <property type="taxonomic scope" value="Archaea"/>
</dbReference>
<organism evidence="2 3">
    <name type="scientific">Methanocella conradii (strain DSM 24694 / JCM 17849 / CGMCC 1.5162 / HZ254)</name>
    <dbReference type="NCBI Taxonomy" id="1041930"/>
    <lineage>
        <taxon>Archaea</taxon>
        <taxon>Methanobacteriati</taxon>
        <taxon>Methanobacteriota</taxon>
        <taxon>Stenosarchaea group</taxon>
        <taxon>Methanomicrobia</taxon>
        <taxon>Methanocellales</taxon>
        <taxon>Methanocellaceae</taxon>
        <taxon>Methanocella</taxon>
    </lineage>
</organism>
<dbReference type="GeneID" id="11971341"/>
<dbReference type="PANTHER" id="PTHR36846">
    <property type="entry name" value="PROTEIN VIAA"/>
    <property type="match status" value="1"/>
</dbReference>
<proteinExistence type="predicted"/>
<accession>H8I8R4</accession>
<dbReference type="SUPFAM" id="SSF53300">
    <property type="entry name" value="vWA-like"/>
    <property type="match status" value="1"/>
</dbReference>
<dbReference type="GO" id="GO:0005829">
    <property type="term" value="C:cytosol"/>
    <property type="evidence" value="ECO:0007669"/>
    <property type="project" value="TreeGrafter"/>
</dbReference>
<dbReference type="InterPro" id="IPR002035">
    <property type="entry name" value="VWF_A"/>
</dbReference>
<gene>
    <name evidence="2" type="ordered locus">Mtc_1215</name>
</gene>
<dbReference type="RefSeq" id="WP_014405806.1">
    <property type="nucleotide sequence ID" value="NC_017034.1"/>
</dbReference>
<dbReference type="Pfam" id="PF13519">
    <property type="entry name" value="VWA_2"/>
    <property type="match status" value="1"/>
</dbReference>
<evidence type="ECO:0000313" key="3">
    <source>
        <dbReference type="Proteomes" id="UP000005233"/>
    </source>
</evidence>
<dbReference type="CDD" id="cd01462">
    <property type="entry name" value="VWA_YIEM_type"/>
    <property type="match status" value="1"/>
</dbReference>
<dbReference type="KEGG" id="mez:Mtc_1215"/>
<evidence type="ECO:0000313" key="2">
    <source>
        <dbReference type="EMBL" id="AFC99968.1"/>
    </source>
</evidence>
<dbReference type="Proteomes" id="UP000005233">
    <property type="component" value="Chromosome"/>
</dbReference>
<dbReference type="SMART" id="SM00327">
    <property type="entry name" value="VWA"/>
    <property type="match status" value="1"/>
</dbReference>
<dbReference type="InterPro" id="IPR036465">
    <property type="entry name" value="vWFA_dom_sf"/>
</dbReference>
<dbReference type="PROSITE" id="PS50234">
    <property type="entry name" value="VWFA"/>
    <property type="match status" value="1"/>
</dbReference>
<dbReference type="PANTHER" id="PTHR36846:SF1">
    <property type="entry name" value="PROTEIN VIAA"/>
    <property type="match status" value="1"/>
</dbReference>
<evidence type="ECO:0000259" key="1">
    <source>
        <dbReference type="PROSITE" id="PS50234"/>
    </source>
</evidence>
<dbReference type="Gene3D" id="3.40.50.410">
    <property type="entry name" value="von Willebrand factor, type A domain"/>
    <property type="match status" value="1"/>
</dbReference>